<organism evidence="1 2">
    <name type="scientific">Amniculicola lignicola CBS 123094</name>
    <dbReference type="NCBI Taxonomy" id="1392246"/>
    <lineage>
        <taxon>Eukaryota</taxon>
        <taxon>Fungi</taxon>
        <taxon>Dikarya</taxon>
        <taxon>Ascomycota</taxon>
        <taxon>Pezizomycotina</taxon>
        <taxon>Dothideomycetes</taxon>
        <taxon>Pleosporomycetidae</taxon>
        <taxon>Pleosporales</taxon>
        <taxon>Amniculicolaceae</taxon>
        <taxon>Amniculicola</taxon>
    </lineage>
</organism>
<keyword evidence="2" id="KW-1185">Reference proteome</keyword>
<evidence type="ECO:0000313" key="1">
    <source>
        <dbReference type="EMBL" id="KAF2000847.1"/>
    </source>
</evidence>
<accession>A0A6A5WHB8</accession>
<dbReference type="AlphaFoldDB" id="A0A6A5WHB8"/>
<proteinExistence type="predicted"/>
<gene>
    <name evidence="1" type="ORF">P154DRAFT_575557</name>
</gene>
<evidence type="ECO:0000313" key="2">
    <source>
        <dbReference type="Proteomes" id="UP000799779"/>
    </source>
</evidence>
<reference evidence="1" key="1">
    <citation type="journal article" date="2020" name="Stud. Mycol.">
        <title>101 Dothideomycetes genomes: a test case for predicting lifestyles and emergence of pathogens.</title>
        <authorList>
            <person name="Haridas S."/>
            <person name="Albert R."/>
            <person name="Binder M."/>
            <person name="Bloem J."/>
            <person name="Labutti K."/>
            <person name="Salamov A."/>
            <person name="Andreopoulos B."/>
            <person name="Baker S."/>
            <person name="Barry K."/>
            <person name="Bills G."/>
            <person name="Bluhm B."/>
            <person name="Cannon C."/>
            <person name="Castanera R."/>
            <person name="Culley D."/>
            <person name="Daum C."/>
            <person name="Ezra D."/>
            <person name="Gonzalez J."/>
            <person name="Henrissat B."/>
            <person name="Kuo A."/>
            <person name="Liang C."/>
            <person name="Lipzen A."/>
            <person name="Lutzoni F."/>
            <person name="Magnuson J."/>
            <person name="Mondo S."/>
            <person name="Nolan M."/>
            <person name="Ohm R."/>
            <person name="Pangilinan J."/>
            <person name="Park H.-J."/>
            <person name="Ramirez L."/>
            <person name="Alfaro M."/>
            <person name="Sun H."/>
            <person name="Tritt A."/>
            <person name="Yoshinaga Y."/>
            <person name="Zwiers L.-H."/>
            <person name="Turgeon B."/>
            <person name="Goodwin S."/>
            <person name="Spatafora J."/>
            <person name="Crous P."/>
            <person name="Grigoriev I."/>
        </authorList>
    </citation>
    <scope>NUCLEOTIDE SEQUENCE</scope>
    <source>
        <strain evidence="1">CBS 123094</strain>
    </source>
</reference>
<dbReference type="Proteomes" id="UP000799779">
    <property type="component" value="Unassembled WGS sequence"/>
</dbReference>
<sequence>MQNLAIDGETTFLNAFLRAAEALINSLPSDIDGEQANSTMRTLGNEIATNARKIRLAVKIAHGKSVKDKTWASTADSIIRCLRSNINSDIQDYNQLSGKVHSGLALKYPSLMGILQEDFEARLGTAYWSCGLRRFVSLSCRKRAQVDALLRIEKSSSLFTKSNFAIYADFWERVGASQTGEASAAQRLAIYGMAQHCNNGWKDTTALASNAT</sequence>
<name>A0A6A5WHB8_9PLEO</name>
<protein>
    <submittedName>
        <fullName evidence="1">Uncharacterized protein</fullName>
    </submittedName>
</protein>
<dbReference type="EMBL" id="ML977586">
    <property type="protein sequence ID" value="KAF2000847.1"/>
    <property type="molecule type" value="Genomic_DNA"/>
</dbReference>